<sequence>MPFDGSRTAIRDECLGLLIRPRQAITIFEELKHSGRWGMTDDIDELQSLSTSDLSQILLMMSTEGTRLTLWPEAVYNMAVDTLGRIEVPNIYSIWATLIEKNTQITGETSPRIRTS</sequence>
<dbReference type="EMBL" id="ML220146">
    <property type="protein sequence ID" value="TGZ77978.1"/>
    <property type="molecule type" value="Genomic_DNA"/>
</dbReference>
<keyword evidence="2" id="KW-1185">Reference proteome</keyword>
<dbReference type="Proteomes" id="UP000298138">
    <property type="component" value="Unassembled WGS sequence"/>
</dbReference>
<dbReference type="AlphaFoldDB" id="A0A4S2MRR4"/>
<accession>A0A4S2MRR4</accession>
<gene>
    <name evidence="1" type="ORF">EX30DRAFT_398071</name>
</gene>
<organism evidence="1 2">
    <name type="scientific">Ascodesmis nigricans</name>
    <dbReference type="NCBI Taxonomy" id="341454"/>
    <lineage>
        <taxon>Eukaryota</taxon>
        <taxon>Fungi</taxon>
        <taxon>Dikarya</taxon>
        <taxon>Ascomycota</taxon>
        <taxon>Pezizomycotina</taxon>
        <taxon>Pezizomycetes</taxon>
        <taxon>Pezizales</taxon>
        <taxon>Ascodesmidaceae</taxon>
        <taxon>Ascodesmis</taxon>
    </lineage>
</organism>
<dbReference type="InParanoid" id="A0A4S2MRR4"/>
<evidence type="ECO:0000313" key="2">
    <source>
        <dbReference type="Proteomes" id="UP000298138"/>
    </source>
</evidence>
<protein>
    <submittedName>
        <fullName evidence="1">Uncharacterized protein</fullName>
    </submittedName>
</protein>
<reference evidence="1 2" key="1">
    <citation type="submission" date="2019-04" db="EMBL/GenBank/DDBJ databases">
        <title>Comparative genomics and transcriptomics to analyze fruiting body development in filamentous ascomycetes.</title>
        <authorList>
            <consortium name="DOE Joint Genome Institute"/>
            <person name="Lutkenhaus R."/>
            <person name="Traeger S."/>
            <person name="Breuer J."/>
            <person name="Kuo A."/>
            <person name="Lipzen A."/>
            <person name="Pangilinan J."/>
            <person name="Dilworth D."/>
            <person name="Sandor L."/>
            <person name="Poggeler S."/>
            <person name="Barry K."/>
            <person name="Grigoriev I.V."/>
            <person name="Nowrousian M."/>
        </authorList>
    </citation>
    <scope>NUCLEOTIDE SEQUENCE [LARGE SCALE GENOMIC DNA]</scope>
    <source>
        <strain evidence="1 2">CBS 389.68</strain>
    </source>
</reference>
<evidence type="ECO:0000313" key="1">
    <source>
        <dbReference type="EMBL" id="TGZ77978.1"/>
    </source>
</evidence>
<proteinExistence type="predicted"/>
<name>A0A4S2MRR4_9PEZI</name>